<dbReference type="Gene3D" id="3.30.1370.110">
    <property type="match status" value="1"/>
</dbReference>
<feature type="domain" description="Smr" evidence="1">
    <location>
        <begin position="14"/>
        <end position="67"/>
    </location>
</feature>
<dbReference type="Pfam" id="PF01713">
    <property type="entry name" value="Smr"/>
    <property type="match status" value="1"/>
</dbReference>
<gene>
    <name evidence="2" type="ORF">NCTC10166_00646</name>
</gene>
<name>A0A449A615_9BACT</name>
<protein>
    <recommendedName>
        <fullName evidence="1">Smr domain-containing protein</fullName>
    </recommendedName>
</protein>
<dbReference type="EMBL" id="LR214951">
    <property type="protein sequence ID" value="VEU59667.1"/>
    <property type="molecule type" value="Genomic_DNA"/>
</dbReference>
<dbReference type="PROSITE" id="PS50828">
    <property type="entry name" value="SMR"/>
    <property type="match status" value="1"/>
</dbReference>
<evidence type="ECO:0000313" key="3">
    <source>
        <dbReference type="Proteomes" id="UP000289440"/>
    </source>
</evidence>
<sequence>MCAKKIMIFNNQTFDFHGLFGDEAKIKLMHILKEFKESNFYSIRIVVGKGTGRLKQVISSHLESENWNFLYDNYYAVFTIYNDSNNYSDSQEINEDFEYYFNKLKN</sequence>
<organism evidence="2 3">
    <name type="scientific">Mesomycoplasma neurolyticum</name>
    <dbReference type="NCBI Taxonomy" id="2120"/>
    <lineage>
        <taxon>Bacteria</taxon>
        <taxon>Bacillati</taxon>
        <taxon>Mycoplasmatota</taxon>
        <taxon>Mycoplasmoidales</taxon>
        <taxon>Metamycoplasmataceae</taxon>
        <taxon>Mesomycoplasma</taxon>
    </lineage>
</organism>
<dbReference type="InterPro" id="IPR036063">
    <property type="entry name" value="Smr_dom_sf"/>
</dbReference>
<dbReference type="Proteomes" id="UP000289440">
    <property type="component" value="Chromosome"/>
</dbReference>
<dbReference type="KEGG" id="mnu:NCTC10166_00646"/>
<accession>A0A449A615</accession>
<dbReference type="SUPFAM" id="SSF160443">
    <property type="entry name" value="SMR domain-like"/>
    <property type="match status" value="1"/>
</dbReference>
<reference evidence="2 3" key="1">
    <citation type="submission" date="2019-01" db="EMBL/GenBank/DDBJ databases">
        <authorList>
            <consortium name="Pathogen Informatics"/>
        </authorList>
    </citation>
    <scope>NUCLEOTIDE SEQUENCE [LARGE SCALE GENOMIC DNA]</scope>
    <source>
        <strain evidence="2 3">NCTC10166</strain>
    </source>
</reference>
<evidence type="ECO:0000313" key="2">
    <source>
        <dbReference type="EMBL" id="VEU59667.1"/>
    </source>
</evidence>
<proteinExistence type="predicted"/>
<keyword evidence="3" id="KW-1185">Reference proteome</keyword>
<evidence type="ECO:0000259" key="1">
    <source>
        <dbReference type="PROSITE" id="PS50828"/>
    </source>
</evidence>
<dbReference type="AlphaFoldDB" id="A0A449A615"/>
<dbReference type="InterPro" id="IPR002625">
    <property type="entry name" value="Smr_dom"/>
</dbReference>